<organism evidence="5 6">
    <name type="scientific">Nocardioides fonticola</name>
    <dbReference type="NCBI Taxonomy" id="450363"/>
    <lineage>
        <taxon>Bacteria</taxon>
        <taxon>Bacillati</taxon>
        <taxon>Actinomycetota</taxon>
        <taxon>Actinomycetes</taxon>
        <taxon>Propionibacteriales</taxon>
        <taxon>Nocardioidaceae</taxon>
        <taxon>Nocardioides</taxon>
    </lineage>
</organism>
<evidence type="ECO:0000256" key="2">
    <source>
        <dbReference type="ARBA" id="ARBA00023172"/>
    </source>
</evidence>
<name>A0ABP7XHJ5_9ACTN</name>
<evidence type="ECO:0000259" key="3">
    <source>
        <dbReference type="PROSITE" id="PS51736"/>
    </source>
</evidence>
<keyword evidence="1" id="KW-0238">DNA-binding</keyword>
<evidence type="ECO:0000313" key="6">
    <source>
        <dbReference type="Proteomes" id="UP001501495"/>
    </source>
</evidence>
<dbReference type="PANTHER" id="PTHR30461:SF2">
    <property type="entry name" value="SERINE RECOMBINASE PINE-RELATED"/>
    <property type="match status" value="1"/>
</dbReference>
<keyword evidence="2" id="KW-0233">DNA recombination</keyword>
<dbReference type="InterPro" id="IPR050639">
    <property type="entry name" value="SSR_resolvase"/>
</dbReference>
<dbReference type="PROSITE" id="PS51737">
    <property type="entry name" value="RECOMBINASE_DNA_BIND"/>
    <property type="match status" value="1"/>
</dbReference>
<dbReference type="InterPro" id="IPR006119">
    <property type="entry name" value="Resolv_N"/>
</dbReference>
<dbReference type="Pfam" id="PF07508">
    <property type="entry name" value="Recombinase"/>
    <property type="match status" value="1"/>
</dbReference>
<dbReference type="InterPro" id="IPR038109">
    <property type="entry name" value="DNA_bind_recomb_sf"/>
</dbReference>
<keyword evidence="6" id="KW-1185">Reference proteome</keyword>
<gene>
    <name evidence="5" type="ORF">GCM10022215_15210</name>
</gene>
<dbReference type="Gene3D" id="3.90.1750.20">
    <property type="entry name" value="Putative Large Serine Recombinase, Chain B, Domain 2"/>
    <property type="match status" value="1"/>
</dbReference>
<dbReference type="SUPFAM" id="SSF53041">
    <property type="entry name" value="Resolvase-like"/>
    <property type="match status" value="1"/>
</dbReference>
<dbReference type="Gene3D" id="3.40.50.1390">
    <property type="entry name" value="Resolvase, N-terminal catalytic domain"/>
    <property type="match status" value="1"/>
</dbReference>
<dbReference type="RefSeq" id="WP_344732707.1">
    <property type="nucleotide sequence ID" value="NZ_BAAAZH010000012.1"/>
</dbReference>
<dbReference type="EMBL" id="BAAAZH010000012">
    <property type="protein sequence ID" value="GAA4115907.1"/>
    <property type="molecule type" value="Genomic_DNA"/>
</dbReference>
<dbReference type="InterPro" id="IPR036162">
    <property type="entry name" value="Resolvase-like_N_sf"/>
</dbReference>
<dbReference type="PROSITE" id="PS51736">
    <property type="entry name" value="RECOMBINASES_3"/>
    <property type="match status" value="1"/>
</dbReference>
<dbReference type="CDD" id="cd00338">
    <property type="entry name" value="Ser_Recombinase"/>
    <property type="match status" value="1"/>
</dbReference>
<evidence type="ECO:0000259" key="4">
    <source>
        <dbReference type="PROSITE" id="PS51737"/>
    </source>
</evidence>
<sequence>MKRVALYARLSVSTEQSVSIQRQLASCREYAERRDWDVVLEAVDEGVSGSKTAPGSRAGWRRVIAHADSIDAVIVWKTDRLSRSTLDLALVLKDLAQLEVGVLSVDGTVDTSTAQGRMMAQLMSVLAEHEVAQTSERVKAARHALVTRGRRAGGRPPFGWRNIDNPSGPGKILAHDPERIDVVRELAQRALAGDSVYALVCWLEQTGVLPRPRRRTSLATDEPQQPEKWHTGSVETILRNPVLAGLTVYRGDVLRDDDGNEKVDESVAILTLEEHRRLVAGLDARKVGARPWGGNTAPAILSGLARCGTCLGPLHRGSSGSAVYREYRCANRKCQQRVSIKREALEDHVTSELLSRHGAEPAIHVVSTVTGERDVLRQIVAAINQTTDAMRLPGADVLELARRVEELKAEHADQLSRPTTTVTYRVSPTSLNAQWAEASDDAARNTLLKGRIERVIVEKRPNARGKPFDPTRVRIEYHEVDPAEQARQQRLIDIAHLRFRFDNRNEVG</sequence>
<accession>A0ABP7XHJ5</accession>
<feature type="domain" description="Resolvase/invertase-type recombinase catalytic" evidence="3">
    <location>
        <begin position="3"/>
        <end position="149"/>
    </location>
</feature>
<dbReference type="Proteomes" id="UP001501495">
    <property type="component" value="Unassembled WGS sequence"/>
</dbReference>
<dbReference type="InterPro" id="IPR025827">
    <property type="entry name" value="Zn_ribbon_recom_dom"/>
</dbReference>
<reference evidence="6" key="1">
    <citation type="journal article" date="2019" name="Int. J. Syst. Evol. Microbiol.">
        <title>The Global Catalogue of Microorganisms (GCM) 10K type strain sequencing project: providing services to taxonomists for standard genome sequencing and annotation.</title>
        <authorList>
            <consortium name="The Broad Institute Genomics Platform"/>
            <consortium name="The Broad Institute Genome Sequencing Center for Infectious Disease"/>
            <person name="Wu L."/>
            <person name="Ma J."/>
        </authorList>
    </citation>
    <scope>NUCLEOTIDE SEQUENCE [LARGE SCALE GENOMIC DNA]</scope>
    <source>
        <strain evidence="6">JCM 16703</strain>
    </source>
</reference>
<dbReference type="PANTHER" id="PTHR30461">
    <property type="entry name" value="DNA-INVERTASE FROM LAMBDOID PROPHAGE"/>
    <property type="match status" value="1"/>
</dbReference>
<evidence type="ECO:0000256" key="1">
    <source>
        <dbReference type="ARBA" id="ARBA00023125"/>
    </source>
</evidence>
<dbReference type="SMART" id="SM00857">
    <property type="entry name" value="Resolvase"/>
    <property type="match status" value="1"/>
</dbReference>
<proteinExistence type="predicted"/>
<dbReference type="Pfam" id="PF13408">
    <property type="entry name" value="Zn_ribbon_recom"/>
    <property type="match status" value="1"/>
</dbReference>
<comment type="caution">
    <text evidence="5">The sequence shown here is derived from an EMBL/GenBank/DDBJ whole genome shotgun (WGS) entry which is preliminary data.</text>
</comment>
<feature type="domain" description="Recombinase" evidence="4">
    <location>
        <begin position="157"/>
        <end position="288"/>
    </location>
</feature>
<evidence type="ECO:0008006" key="7">
    <source>
        <dbReference type="Google" id="ProtNLM"/>
    </source>
</evidence>
<dbReference type="InterPro" id="IPR011109">
    <property type="entry name" value="DNA_bind_recombinase_dom"/>
</dbReference>
<protein>
    <recommendedName>
        <fullName evidence="7">Recombinase family protein</fullName>
    </recommendedName>
</protein>
<evidence type="ECO:0000313" key="5">
    <source>
        <dbReference type="EMBL" id="GAA4115907.1"/>
    </source>
</evidence>
<dbReference type="Pfam" id="PF00239">
    <property type="entry name" value="Resolvase"/>
    <property type="match status" value="1"/>
</dbReference>